<name>A0AAD5QBM4_PARTN</name>
<gene>
    <name evidence="2" type="ORF">KIN20_000132</name>
</gene>
<accession>A0AAD5QBM4</accession>
<reference evidence="2" key="1">
    <citation type="submission" date="2021-06" db="EMBL/GenBank/DDBJ databases">
        <title>Parelaphostrongylus tenuis whole genome reference sequence.</title>
        <authorList>
            <person name="Garwood T.J."/>
            <person name="Larsen P.A."/>
            <person name="Fountain-Jones N.M."/>
            <person name="Garbe J.R."/>
            <person name="Macchietto M.G."/>
            <person name="Kania S.A."/>
            <person name="Gerhold R.W."/>
            <person name="Richards J.E."/>
            <person name="Wolf T.M."/>
        </authorList>
    </citation>
    <scope>NUCLEOTIDE SEQUENCE</scope>
    <source>
        <strain evidence="2">MNPRO001-30</strain>
        <tissue evidence="2">Meninges</tissue>
    </source>
</reference>
<dbReference type="EMBL" id="JAHQIW010000021">
    <property type="protein sequence ID" value="KAJ1345567.1"/>
    <property type="molecule type" value="Genomic_DNA"/>
</dbReference>
<organism evidence="2 3">
    <name type="scientific">Parelaphostrongylus tenuis</name>
    <name type="common">Meningeal worm</name>
    <dbReference type="NCBI Taxonomy" id="148309"/>
    <lineage>
        <taxon>Eukaryota</taxon>
        <taxon>Metazoa</taxon>
        <taxon>Ecdysozoa</taxon>
        <taxon>Nematoda</taxon>
        <taxon>Chromadorea</taxon>
        <taxon>Rhabditida</taxon>
        <taxon>Rhabditina</taxon>
        <taxon>Rhabditomorpha</taxon>
        <taxon>Strongyloidea</taxon>
        <taxon>Metastrongylidae</taxon>
        <taxon>Parelaphostrongylus</taxon>
    </lineage>
</organism>
<proteinExistence type="predicted"/>
<evidence type="ECO:0000313" key="3">
    <source>
        <dbReference type="Proteomes" id="UP001196413"/>
    </source>
</evidence>
<evidence type="ECO:0000256" key="1">
    <source>
        <dbReference type="SAM" id="MobiDB-lite"/>
    </source>
</evidence>
<keyword evidence="3" id="KW-1185">Reference proteome</keyword>
<sequence length="50" mass="5582">MNDTSIATSGEVFKEVEENFSTKSTLVRTAKSGNHSRRSEKGETCNTIRF</sequence>
<feature type="region of interest" description="Disordered" evidence="1">
    <location>
        <begin position="28"/>
        <end position="50"/>
    </location>
</feature>
<comment type="caution">
    <text evidence="2">The sequence shown here is derived from an EMBL/GenBank/DDBJ whole genome shotgun (WGS) entry which is preliminary data.</text>
</comment>
<dbReference type="AlphaFoldDB" id="A0AAD5QBM4"/>
<dbReference type="Proteomes" id="UP001196413">
    <property type="component" value="Unassembled WGS sequence"/>
</dbReference>
<protein>
    <submittedName>
        <fullName evidence="2">Uncharacterized protein</fullName>
    </submittedName>
</protein>
<evidence type="ECO:0000313" key="2">
    <source>
        <dbReference type="EMBL" id="KAJ1345567.1"/>
    </source>
</evidence>